<feature type="domain" description="EGF-like" evidence="4">
    <location>
        <begin position="396"/>
        <end position="437"/>
    </location>
</feature>
<reference evidence="5 6" key="1">
    <citation type="journal article" date="2019" name="BMC Genomics">
        <title>New insights from Opisthorchis felineus genome: update on genomics of the epidemiologically important liver flukes.</title>
        <authorList>
            <person name="Ershov N.I."/>
            <person name="Mordvinov V.A."/>
            <person name="Prokhortchouk E.B."/>
            <person name="Pakharukova M.Y."/>
            <person name="Gunbin K.V."/>
            <person name="Ustyantsev K."/>
            <person name="Genaev M.A."/>
            <person name="Blinov A.G."/>
            <person name="Mazur A."/>
            <person name="Boulygina E."/>
            <person name="Tsygankova S."/>
            <person name="Khrameeva E."/>
            <person name="Chekanov N."/>
            <person name="Fan G."/>
            <person name="Xiao A."/>
            <person name="Zhang H."/>
            <person name="Xu X."/>
            <person name="Yang H."/>
            <person name="Solovyev V."/>
            <person name="Lee S.M."/>
            <person name="Liu X."/>
            <person name="Afonnikov D.A."/>
            <person name="Skryabin K.G."/>
        </authorList>
    </citation>
    <scope>NUCLEOTIDE SEQUENCE [LARGE SCALE GENOMIC DNA]</scope>
    <source>
        <strain evidence="5">AK-0245</strain>
        <tissue evidence="5">Whole organism</tissue>
    </source>
</reference>
<evidence type="ECO:0000313" key="6">
    <source>
        <dbReference type="Proteomes" id="UP000308267"/>
    </source>
</evidence>
<dbReference type="EMBL" id="SJOL01005243">
    <property type="protein sequence ID" value="TGZ70633.1"/>
    <property type="molecule type" value="Genomic_DNA"/>
</dbReference>
<dbReference type="AlphaFoldDB" id="A0A4S2M301"/>
<feature type="compositionally biased region" description="Basic and acidic residues" evidence="2">
    <location>
        <begin position="228"/>
        <end position="237"/>
    </location>
</feature>
<dbReference type="OrthoDB" id="6233064at2759"/>
<keyword evidence="1" id="KW-1015">Disulfide bond</keyword>
<name>A0A4S2M301_OPIFE</name>
<feature type="region of interest" description="Disordered" evidence="2">
    <location>
        <begin position="225"/>
        <end position="322"/>
    </location>
</feature>
<feature type="disulfide bond" evidence="1">
    <location>
        <begin position="427"/>
        <end position="436"/>
    </location>
</feature>
<feature type="compositionally biased region" description="Polar residues" evidence="2">
    <location>
        <begin position="297"/>
        <end position="306"/>
    </location>
</feature>
<organism evidence="5 6">
    <name type="scientific">Opisthorchis felineus</name>
    <dbReference type="NCBI Taxonomy" id="147828"/>
    <lineage>
        <taxon>Eukaryota</taxon>
        <taxon>Metazoa</taxon>
        <taxon>Spiralia</taxon>
        <taxon>Lophotrochozoa</taxon>
        <taxon>Platyhelminthes</taxon>
        <taxon>Trematoda</taxon>
        <taxon>Digenea</taxon>
        <taxon>Opisthorchiida</taxon>
        <taxon>Opisthorchiata</taxon>
        <taxon>Opisthorchiidae</taxon>
        <taxon>Opisthorchis</taxon>
    </lineage>
</organism>
<evidence type="ECO:0000256" key="1">
    <source>
        <dbReference type="PROSITE-ProRule" id="PRU00076"/>
    </source>
</evidence>
<dbReference type="PROSITE" id="PS00022">
    <property type="entry name" value="EGF_1"/>
    <property type="match status" value="1"/>
</dbReference>
<dbReference type="SUPFAM" id="SSF57196">
    <property type="entry name" value="EGF/Laminin"/>
    <property type="match status" value="1"/>
</dbReference>
<dbReference type="InterPro" id="IPR000742">
    <property type="entry name" value="EGF"/>
</dbReference>
<dbReference type="Gene3D" id="2.10.25.10">
    <property type="entry name" value="Laminin"/>
    <property type="match status" value="1"/>
</dbReference>
<comment type="caution">
    <text evidence="5">The sequence shown here is derived from an EMBL/GenBank/DDBJ whole genome shotgun (WGS) entry which is preliminary data.</text>
</comment>
<feature type="region of interest" description="Disordered" evidence="2">
    <location>
        <begin position="142"/>
        <end position="198"/>
    </location>
</feature>
<accession>A0A4S2M301</accession>
<evidence type="ECO:0000256" key="3">
    <source>
        <dbReference type="SAM" id="SignalP"/>
    </source>
</evidence>
<evidence type="ECO:0000313" key="5">
    <source>
        <dbReference type="EMBL" id="TGZ70633.1"/>
    </source>
</evidence>
<dbReference type="PROSITE" id="PS50026">
    <property type="entry name" value="EGF_3"/>
    <property type="match status" value="1"/>
</dbReference>
<keyword evidence="3" id="KW-0732">Signal</keyword>
<dbReference type="Proteomes" id="UP000308267">
    <property type="component" value="Unassembled WGS sequence"/>
</dbReference>
<proteinExistence type="predicted"/>
<dbReference type="PROSITE" id="PS01186">
    <property type="entry name" value="EGF_2"/>
    <property type="match status" value="1"/>
</dbReference>
<feature type="compositionally biased region" description="Basic and acidic residues" evidence="2">
    <location>
        <begin position="188"/>
        <end position="197"/>
    </location>
</feature>
<evidence type="ECO:0000256" key="2">
    <source>
        <dbReference type="SAM" id="MobiDB-lite"/>
    </source>
</evidence>
<feature type="compositionally biased region" description="Basic and acidic residues" evidence="2">
    <location>
        <begin position="283"/>
        <end position="296"/>
    </location>
</feature>
<feature type="compositionally biased region" description="Basic residues" evidence="2">
    <location>
        <begin position="142"/>
        <end position="152"/>
    </location>
</feature>
<comment type="caution">
    <text evidence="1">Lacks conserved residue(s) required for the propagation of feature annotation.</text>
</comment>
<feature type="chain" id="PRO_5020217357" description="EGF-like domain-containing protein" evidence="3">
    <location>
        <begin position="21"/>
        <end position="491"/>
    </location>
</feature>
<gene>
    <name evidence="5" type="ORF">CRM22_003090</name>
</gene>
<feature type="disulfide bond" evidence="1">
    <location>
        <begin position="408"/>
        <end position="425"/>
    </location>
</feature>
<sequence>MFRVQCAFLLLVMTTYTAHSSPRDDSPNIAFHLGDQASNMRLFPRSVVSFDQPVEESFEEAQPMEKTENKPITYAFIENIVKRTFAEYMRVIQTQSDWLQHLLQLVREERNIRSRYNCSTDACIYKIQLFTHHLHPHIFPHIRPSHKKRARRSVQDSEPVLDSGRMDGETESSNPFNDGTVAPPGEFPHSESKDVPTRDLSMQDDALRLSDALLVNTADADATNLDHASSKKDEEGTHPQFSNFGDTNKFNMERVSQKVLSEALSRKNKPPLSSREGGMVVKSETRDAPDSPHLTDSKQQTTSGVQTEPHPHEPSPSDPVASIDNAMATTILGSYGSATERSSVDTVRLQATAPVNEQHAAPSVSPQKASHLSQFLSIDLTVPAIPFGMNKFGGNPYEDCSGRFENYCYNADKCVYISVLETAACYCRTGYTGVRCDMYNLPQSLDILKSFTDGVMDTDMLSNVVEATARYTVNAALEEDVLAHWPMEDVP</sequence>
<feature type="compositionally biased region" description="Polar residues" evidence="2">
    <location>
        <begin position="239"/>
        <end position="250"/>
    </location>
</feature>
<protein>
    <recommendedName>
        <fullName evidence="4">EGF-like domain-containing protein</fullName>
    </recommendedName>
</protein>
<evidence type="ECO:0000259" key="4">
    <source>
        <dbReference type="PROSITE" id="PS50026"/>
    </source>
</evidence>
<feature type="signal peptide" evidence="3">
    <location>
        <begin position="1"/>
        <end position="20"/>
    </location>
</feature>
<keyword evidence="1" id="KW-0245">EGF-like domain</keyword>
<keyword evidence="6" id="KW-1185">Reference proteome</keyword>